<dbReference type="WBParaSite" id="EVEC_0000220201-mRNA-1">
    <property type="protein sequence ID" value="EVEC_0000220201-mRNA-1"/>
    <property type="gene ID" value="EVEC_0000220201"/>
</dbReference>
<dbReference type="PANTHER" id="PTHR11036">
    <property type="entry name" value="SEMAPHORIN"/>
    <property type="match status" value="1"/>
</dbReference>
<dbReference type="EMBL" id="UXUI01007285">
    <property type="protein sequence ID" value="VDD86763.1"/>
    <property type="molecule type" value="Genomic_DNA"/>
</dbReference>
<dbReference type="OrthoDB" id="9988752at2759"/>
<organism evidence="11">
    <name type="scientific">Enterobius vermicularis</name>
    <name type="common">Human pinworm</name>
    <dbReference type="NCBI Taxonomy" id="51028"/>
    <lineage>
        <taxon>Eukaryota</taxon>
        <taxon>Metazoa</taxon>
        <taxon>Ecdysozoa</taxon>
        <taxon>Nematoda</taxon>
        <taxon>Chromadorea</taxon>
        <taxon>Rhabditida</taxon>
        <taxon>Spirurina</taxon>
        <taxon>Oxyuridomorpha</taxon>
        <taxon>Oxyuroidea</taxon>
        <taxon>Oxyuridae</taxon>
        <taxon>Enterobius</taxon>
    </lineage>
</organism>
<dbReference type="GO" id="GO:0030335">
    <property type="term" value="P:positive regulation of cell migration"/>
    <property type="evidence" value="ECO:0007669"/>
    <property type="project" value="TreeGrafter"/>
</dbReference>
<dbReference type="GO" id="GO:0007411">
    <property type="term" value="P:axon guidance"/>
    <property type="evidence" value="ECO:0007669"/>
    <property type="project" value="TreeGrafter"/>
</dbReference>
<evidence type="ECO:0000313" key="11">
    <source>
        <dbReference type="WBParaSite" id="EVEC_0000220201-mRNA-1"/>
    </source>
</evidence>
<name>A0A0N4UXE3_ENTVE</name>
<evidence type="ECO:0000259" key="8">
    <source>
        <dbReference type="PROSITE" id="PS51004"/>
    </source>
</evidence>
<dbReference type="GO" id="GO:0030215">
    <property type="term" value="F:semaphorin receptor binding"/>
    <property type="evidence" value="ECO:0007669"/>
    <property type="project" value="InterPro"/>
</dbReference>
<evidence type="ECO:0000256" key="4">
    <source>
        <dbReference type="ARBA" id="ARBA00023157"/>
    </source>
</evidence>
<evidence type="ECO:0000313" key="9">
    <source>
        <dbReference type="EMBL" id="VDD86763.1"/>
    </source>
</evidence>
<sequence>MKKNDECHNYVRVLAKDGPSEVLVCGTNSFEPKCRQYELENDGEYAKNYEFQGQGLSPYDPSHNSTFVRDGDMLYAGTVSDFSGSDPLIHRRNVTKIDDLGIRTSRNDAKFLNEPQFVGSFKDDKYVYMWFREQAGESERCERSVYSRVARLCRSDVGGSRYYSAEWTTFLKARLNCSIPGDYPFYFDQIEAIANPVSGHYLAHGEEAKLVYAVFGSPLAGLSTSAICAFDLAHITRIFSNSSFRHVDYNRHPTWLREDAASKYRPGTCVPDSRKLPEETIAYARTNLLMDESVQNYFGAPLAVHSGADHFTQISVDAQVRAIDGRHYDLIYVGTDRGNIFKIVNLAKPGHKNTVYSHHIFTLHVTNEPIRNMFLYKSEGEVHEDSVKKAESHLIVVSDQVVLRVPSTQCAKFTSCYECVRARDPQCAWETDNNRCVTITDISDFQPSYLKSLKQDIAEGRGSEICGIPATYQLQSSESVISGKGVVPKLSNSFNSCSCEKKETVIESCPPSNLATVPATVTSESTSSTAGEGGKMVTLLLAVGIFFCVVGFLLGCFYTRWQMSQKGKGSSFGRSLKPIPANNMQQRTPNQSPTNVINAYDVTPKANEVPRPAILPFTPHVEKTEKSSQSVLGLETSINYESKQSYI</sequence>
<dbReference type="Proteomes" id="UP000274131">
    <property type="component" value="Unassembled WGS sequence"/>
</dbReference>
<keyword evidence="2" id="KW-0524">Neurogenesis</keyword>
<evidence type="ECO:0000256" key="5">
    <source>
        <dbReference type="ARBA" id="ARBA00023180"/>
    </source>
</evidence>
<dbReference type="SMART" id="SM00423">
    <property type="entry name" value="PSI"/>
    <property type="match status" value="1"/>
</dbReference>
<keyword evidence="3 7" id="KW-0472">Membrane</keyword>
<dbReference type="Gene3D" id="2.130.10.10">
    <property type="entry name" value="YVTN repeat-like/Quinoprotein amine dehydrogenase"/>
    <property type="match status" value="1"/>
</dbReference>
<dbReference type="InterPro" id="IPR027231">
    <property type="entry name" value="Semaphorin"/>
</dbReference>
<comment type="subcellular location">
    <subcellularLocation>
        <location evidence="1">Membrane</location>
    </subcellularLocation>
</comment>
<evidence type="ECO:0000256" key="1">
    <source>
        <dbReference type="ARBA" id="ARBA00004370"/>
    </source>
</evidence>
<keyword evidence="10" id="KW-1185">Reference proteome</keyword>
<dbReference type="InterPro" id="IPR002165">
    <property type="entry name" value="Plexin_repeat"/>
</dbReference>
<gene>
    <name evidence="9" type="ORF">EVEC_LOCUS1906</name>
</gene>
<dbReference type="GO" id="GO:0005886">
    <property type="term" value="C:plasma membrane"/>
    <property type="evidence" value="ECO:0007669"/>
    <property type="project" value="TreeGrafter"/>
</dbReference>
<dbReference type="InterPro" id="IPR001627">
    <property type="entry name" value="Semap_dom"/>
</dbReference>
<dbReference type="InterPro" id="IPR036352">
    <property type="entry name" value="Semap_dom_sf"/>
</dbReference>
<accession>A0A0N4UXE3</accession>
<dbReference type="Pfam" id="PF01437">
    <property type="entry name" value="PSI"/>
    <property type="match status" value="1"/>
</dbReference>
<keyword evidence="7" id="KW-1133">Transmembrane helix</keyword>
<reference evidence="9 10" key="2">
    <citation type="submission" date="2018-10" db="EMBL/GenBank/DDBJ databases">
        <authorList>
            <consortium name="Pathogen Informatics"/>
        </authorList>
    </citation>
    <scope>NUCLEOTIDE SEQUENCE [LARGE SCALE GENOMIC DNA]</scope>
</reference>
<dbReference type="InterPro" id="IPR016201">
    <property type="entry name" value="PSI"/>
</dbReference>
<feature type="transmembrane region" description="Helical" evidence="7">
    <location>
        <begin position="536"/>
        <end position="558"/>
    </location>
</feature>
<reference evidence="11" key="1">
    <citation type="submission" date="2017-02" db="UniProtKB">
        <authorList>
            <consortium name="WormBaseParasite"/>
        </authorList>
    </citation>
    <scope>IDENTIFICATION</scope>
</reference>
<evidence type="ECO:0000256" key="2">
    <source>
        <dbReference type="ARBA" id="ARBA00022902"/>
    </source>
</evidence>
<feature type="domain" description="Sema" evidence="8">
    <location>
        <begin position="1"/>
        <end position="407"/>
    </location>
</feature>
<comment type="caution">
    <text evidence="6">Lacks conserved residue(s) required for the propagation of feature annotation.</text>
</comment>
<keyword evidence="5" id="KW-0325">Glycoprotein</keyword>
<dbReference type="SUPFAM" id="SSF101912">
    <property type="entry name" value="Sema domain"/>
    <property type="match status" value="1"/>
</dbReference>
<dbReference type="SMART" id="SM00630">
    <property type="entry name" value="Sema"/>
    <property type="match status" value="1"/>
</dbReference>
<proteinExistence type="predicted"/>
<dbReference type="STRING" id="51028.A0A0N4UXE3"/>
<dbReference type="SUPFAM" id="SSF103575">
    <property type="entry name" value="Plexin repeat"/>
    <property type="match status" value="1"/>
</dbReference>
<evidence type="ECO:0000256" key="7">
    <source>
        <dbReference type="SAM" id="Phobius"/>
    </source>
</evidence>
<dbReference type="Gene3D" id="3.30.1680.10">
    <property type="entry name" value="ligand-binding face of the semaphorins, domain 2"/>
    <property type="match status" value="1"/>
</dbReference>
<keyword evidence="7" id="KW-0812">Transmembrane</keyword>
<dbReference type="Pfam" id="PF01403">
    <property type="entry name" value="Sema"/>
    <property type="match status" value="1"/>
</dbReference>
<keyword evidence="4" id="KW-1015">Disulfide bond</keyword>
<dbReference type="InterPro" id="IPR015943">
    <property type="entry name" value="WD40/YVTN_repeat-like_dom_sf"/>
</dbReference>
<evidence type="ECO:0000256" key="3">
    <source>
        <dbReference type="ARBA" id="ARBA00023136"/>
    </source>
</evidence>
<evidence type="ECO:0000313" key="10">
    <source>
        <dbReference type="Proteomes" id="UP000274131"/>
    </source>
</evidence>
<dbReference type="GO" id="GO:0045499">
    <property type="term" value="F:chemorepellent activity"/>
    <property type="evidence" value="ECO:0007669"/>
    <property type="project" value="TreeGrafter"/>
</dbReference>
<dbReference type="AlphaFoldDB" id="A0A0N4UXE3"/>
<evidence type="ECO:0000256" key="6">
    <source>
        <dbReference type="PROSITE-ProRule" id="PRU00352"/>
    </source>
</evidence>
<dbReference type="PANTHER" id="PTHR11036:SF127">
    <property type="entry name" value="SEMAPHORIN-1A"/>
    <property type="match status" value="1"/>
</dbReference>
<dbReference type="PROSITE" id="PS51004">
    <property type="entry name" value="SEMA"/>
    <property type="match status" value="1"/>
</dbReference>
<dbReference type="GO" id="GO:0071526">
    <property type="term" value="P:semaphorin-plexin signaling pathway"/>
    <property type="evidence" value="ECO:0007669"/>
    <property type="project" value="TreeGrafter"/>
</dbReference>
<protein>
    <submittedName>
        <fullName evidence="11">Sema domain-containing protein</fullName>
    </submittedName>
</protein>